<dbReference type="PATRIC" id="fig|1703771.3.peg.1235"/>
<evidence type="ECO:0008006" key="3">
    <source>
        <dbReference type="Google" id="ProtNLM"/>
    </source>
</evidence>
<comment type="caution">
    <text evidence="1">The sequence shown here is derived from an EMBL/GenBank/DDBJ whole genome shotgun (WGS) entry which is preliminary data.</text>
</comment>
<evidence type="ECO:0000313" key="2">
    <source>
        <dbReference type="Proteomes" id="UP000051124"/>
    </source>
</evidence>
<protein>
    <recommendedName>
        <fullName evidence="3">Outer membrane protein beta-barrel domain-containing protein</fullName>
    </recommendedName>
</protein>
<gene>
    <name evidence="1" type="ORF">AMJ40_00450</name>
</gene>
<dbReference type="InterPro" id="IPR011250">
    <property type="entry name" value="OMP/PagP_B-barrel"/>
</dbReference>
<evidence type="ECO:0000313" key="1">
    <source>
        <dbReference type="EMBL" id="KPJ51308.1"/>
    </source>
</evidence>
<reference evidence="1 2" key="1">
    <citation type="journal article" date="2015" name="Microbiome">
        <title>Genomic resolution of linkages in carbon, nitrogen, and sulfur cycling among widespread estuary sediment bacteria.</title>
        <authorList>
            <person name="Baker B.J."/>
            <person name="Lazar C.S."/>
            <person name="Teske A.P."/>
            <person name="Dick G.J."/>
        </authorList>
    </citation>
    <scope>NUCLEOTIDE SEQUENCE [LARGE SCALE GENOMIC DNA]</scope>
    <source>
        <strain evidence="1">DG_26</strain>
    </source>
</reference>
<name>A0A0S7WNV1_UNCT6</name>
<dbReference type="Proteomes" id="UP000051124">
    <property type="component" value="Unassembled WGS sequence"/>
</dbReference>
<dbReference type="SUPFAM" id="SSF56925">
    <property type="entry name" value="OMPA-like"/>
    <property type="match status" value="1"/>
</dbReference>
<dbReference type="AlphaFoldDB" id="A0A0S7WNV1"/>
<proteinExistence type="predicted"/>
<accession>A0A0S7WNV1</accession>
<dbReference type="EMBL" id="LIZT01000003">
    <property type="protein sequence ID" value="KPJ51308.1"/>
    <property type="molecule type" value="Genomic_DNA"/>
</dbReference>
<organism evidence="1 2">
    <name type="scientific">candidate division TA06 bacterium DG_26</name>
    <dbReference type="NCBI Taxonomy" id="1703771"/>
    <lineage>
        <taxon>Bacteria</taxon>
        <taxon>Bacteria division TA06</taxon>
    </lineage>
</organism>
<sequence length="488" mass="51856">MKIGKPISLVVLIPTMLLLSSTTQTTELRLMGMGDLRLVVEDESNMLNLYDFGGNVAGLYLDEPMSTLKGGFSYGGVSFSDTGGTLEEMPKVTYLGQPVPENVMGYIPAPYRDMLPAGGPLGVDVSYRMEASAIRVRGDYANAKLTFEEMDPEQSVTVNTFPSTMAQYSTLFADQLSLGLQVGYLRAKQTADPELLESTVSNFGAGLGIGFYLSEVVGLGATFNYMKPKFETGIDSISIDGLDLLDFSADLDGSGFDFGLQGVLQAPGLLKAGARLGFNSLSGDASVEAVDTAFDVGSVKTSGFAMQTRLLTTFPLVPLQLAASLGYMSETAKLELTEDLGSIGAAKQDTLAPFEGSVSTFPIGIGFVYSTPMLTLGGEFHYSSATAKEEDSDESESISTTGFNLGAEVPLVVAALRGGLVYSKSNPEEDSGTDPMTMTKYTVGVGVTPPGSMVKADFAYNYISHKIDDDAETKMTTSLFSVGLKFYF</sequence>